<dbReference type="OrthoDB" id="4333367at2"/>
<dbReference type="AlphaFoldDB" id="A0A4U0RUK9"/>
<organism evidence="2 3">
    <name type="scientific">Actinacidiphila oryziradicis</name>
    <dbReference type="NCBI Taxonomy" id="2571141"/>
    <lineage>
        <taxon>Bacteria</taxon>
        <taxon>Bacillati</taxon>
        <taxon>Actinomycetota</taxon>
        <taxon>Actinomycetes</taxon>
        <taxon>Kitasatosporales</taxon>
        <taxon>Streptomycetaceae</taxon>
        <taxon>Actinacidiphila</taxon>
    </lineage>
</organism>
<evidence type="ECO:0000256" key="1">
    <source>
        <dbReference type="SAM" id="MobiDB-lite"/>
    </source>
</evidence>
<gene>
    <name evidence="2" type="ORF">FCI23_44130</name>
</gene>
<protein>
    <submittedName>
        <fullName evidence="2">Uncharacterized protein</fullName>
    </submittedName>
</protein>
<feature type="region of interest" description="Disordered" evidence="1">
    <location>
        <begin position="1"/>
        <end position="78"/>
    </location>
</feature>
<dbReference type="Proteomes" id="UP000305778">
    <property type="component" value="Unassembled WGS sequence"/>
</dbReference>
<evidence type="ECO:0000313" key="2">
    <source>
        <dbReference type="EMBL" id="TJZ99893.1"/>
    </source>
</evidence>
<proteinExistence type="predicted"/>
<evidence type="ECO:0000313" key="3">
    <source>
        <dbReference type="Proteomes" id="UP000305778"/>
    </source>
</evidence>
<sequence length="78" mass="8762">MIRLAVPSSADTMPPQPPPSGEQPSLPDDVWEEFVHDTEASIRDSAPKEPSARARMVTERLRQQDQATAGRIPDRRRQ</sequence>
<dbReference type="EMBL" id="SUMC01000094">
    <property type="protein sequence ID" value="TJZ99893.1"/>
    <property type="molecule type" value="Genomic_DNA"/>
</dbReference>
<name>A0A4U0RUK9_9ACTN</name>
<accession>A0A4U0RUK9</accession>
<comment type="caution">
    <text evidence="2">The sequence shown here is derived from an EMBL/GenBank/DDBJ whole genome shotgun (WGS) entry which is preliminary data.</text>
</comment>
<reference evidence="2 3" key="1">
    <citation type="submission" date="2019-04" db="EMBL/GenBank/DDBJ databases">
        <title>Streptomyces oryziradicis sp. nov., a novel actinomycete isolated from rhizosphere soil of rice (Oryza sativa L.).</title>
        <authorList>
            <person name="Li C."/>
        </authorList>
    </citation>
    <scope>NUCLEOTIDE SEQUENCE [LARGE SCALE GENOMIC DNA]</scope>
    <source>
        <strain evidence="2 3">NEAU-C40</strain>
    </source>
</reference>
<feature type="compositionally biased region" description="Basic and acidic residues" evidence="1">
    <location>
        <begin position="33"/>
        <end position="63"/>
    </location>
</feature>
<keyword evidence="3" id="KW-1185">Reference proteome</keyword>